<proteinExistence type="predicted"/>
<evidence type="ECO:0000259" key="2">
    <source>
        <dbReference type="Pfam" id="PF12417"/>
    </source>
</evidence>
<evidence type="ECO:0000256" key="1">
    <source>
        <dbReference type="SAM" id="MobiDB-lite"/>
    </source>
</evidence>
<name>A0A4T0VHQ6_9PEZI</name>
<sequence>MSATEPSTHQFTTATSTDQLRKIGAGHCGSVWSSTAPESSLVIKREDGGEGRSITHEYNMHRDVLQSLESPRVASTMKGSRVNMPRCEGFLGQESEAAWSVILPRLPGTFTSCNALISEKIPPLPRHVRKLLAQTLGLGKNPDEVADDASNAHCLVRPYLGRRKHRQNSSTDQTAPKRLFSFYSLRNLPLHANQMEDLGLDLEGYALAMADALAFLHWSARVDANDVEFVLAQSRQQTTARRAPSLGSTDFHSDDAVLGPHSMWVLDFDCCRKMTMDEAGIKQACKSFWRNDPYYPRPGSDNQTDQRLWDVFQDRFLEISKRLLEGETETAAIGANEQFREIGTGSIGKVFEHPGTTFAYKLPITDQKDKLWNNYVVHKRIEASLQSLPFFDGQVEIPRCFWYATPDTQAFWDMNLDFFPNTKEFPRKPRHALCMERIFPLPRPVRHALIEKYCPPQAREKIKSDVANKDCLVRPYLGRVKFGQGGLFFSLRNFKLHADQVQELGVVAADLYTGMAHALAVLHWDTKIDANDIEFVIGSSPVEEQAVRSDISLRTIMALQPQTSTYETTTHAGADFTKRVTTLWMIDFDDCHDITMDEAGVNKAVTAFLETNHYCPKPHTGSSFIESMWKEFSTRYLLYSRNIFAIRQETKFDRLPAMFIEKITQRTAARKEGSSTVRGSRGGASPSPRGSGRSPGSQRYDKEPSSSTKDSSAQTGGSPRGRGGGGGGGGRGRRGSGGAGRGATPW</sequence>
<feature type="domain" description="DUF3669" evidence="2">
    <location>
        <begin position="263"/>
        <end position="326"/>
    </location>
</feature>
<dbReference type="OrthoDB" id="2993351at2759"/>
<dbReference type="PANTHER" id="PTHR40780">
    <property type="entry name" value="DUF3669 DOMAIN-CONTAINING PROTEIN"/>
    <property type="match status" value="1"/>
</dbReference>
<dbReference type="InterPro" id="IPR022137">
    <property type="entry name" value="Znf_prot_DUF3669"/>
</dbReference>
<feature type="compositionally biased region" description="Gly residues" evidence="1">
    <location>
        <begin position="718"/>
        <end position="746"/>
    </location>
</feature>
<dbReference type="Pfam" id="PF12417">
    <property type="entry name" value="DUF3669"/>
    <property type="match status" value="2"/>
</dbReference>
<evidence type="ECO:0000313" key="4">
    <source>
        <dbReference type="Proteomes" id="UP000305883"/>
    </source>
</evidence>
<comment type="caution">
    <text evidence="3">The sequence shown here is derived from an EMBL/GenBank/DDBJ whole genome shotgun (WGS) entry which is preliminary data.</text>
</comment>
<feature type="compositionally biased region" description="Polar residues" evidence="1">
    <location>
        <begin position="705"/>
        <end position="715"/>
    </location>
</feature>
<dbReference type="Proteomes" id="UP000305883">
    <property type="component" value="Unassembled WGS sequence"/>
</dbReference>
<dbReference type="PANTHER" id="PTHR40780:SF3">
    <property type="entry name" value="DUF3669 DOMAIN-CONTAINING PROTEIN"/>
    <property type="match status" value="1"/>
</dbReference>
<feature type="compositionally biased region" description="Low complexity" evidence="1">
    <location>
        <begin position="683"/>
        <end position="697"/>
    </location>
</feature>
<accession>A0A4T0VHQ6</accession>
<feature type="region of interest" description="Disordered" evidence="1">
    <location>
        <begin position="666"/>
        <end position="746"/>
    </location>
</feature>
<reference evidence="3 4" key="1">
    <citation type="journal article" date="2019" name="Genome Biol. Evol.">
        <title>Genomic Plasticity Mediated by Transposable Elements in the Plant Pathogenic Fungus Colletotrichum higginsianum.</title>
        <authorList>
            <person name="Tsushima A."/>
            <person name="Gan P."/>
            <person name="Kumakura N."/>
            <person name="Narusaka M."/>
            <person name="Takano Y."/>
            <person name="Narusaka Y."/>
            <person name="Shirasu K."/>
        </authorList>
    </citation>
    <scope>NUCLEOTIDE SEQUENCE [LARGE SCALE GENOMIC DNA]</scope>
    <source>
        <strain evidence="3 4">MAFF305635-RFP</strain>
    </source>
</reference>
<dbReference type="AlphaFoldDB" id="A0A4T0VHQ6"/>
<dbReference type="EMBL" id="MWPZ01000009">
    <property type="protein sequence ID" value="TIC91728.1"/>
    <property type="molecule type" value="Genomic_DNA"/>
</dbReference>
<protein>
    <recommendedName>
        <fullName evidence="2">DUF3669 domain-containing protein</fullName>
    </recommendedName>
</protein>
<gene>
    <name evidence="3" type="ORF">CH35J_010850</name>
</gene>
<feature type="domain" description="DUF3669" evidence="2">
    <location>
        <begin position="583"/>
        <end position="644"/>
    </location>
</feature>
<evidence type="ECO:0000313" key="3">
    <source>
        <dbReference type="EMBL" id="TIC91728.1"/>
    </source>
</evidence>
<organism evidence="3 4">
    <name type="scientific">Colletotrichum higginsianum</name>
    <dbReference type="NCBI Taxonomy" id="80884"/>
    <lineage>
        <taxon>Eukaryota</taxon>
        <taxon>Fungi</taxon>
        <taxon>Dikarya</taxon>
        <taxon>Ascomycota</taxon>
        <taxon>Pezizomycotina</taxon>
        <taxon>Sordariomycetes</taxon>
        <taxon>Hypocreomycetidae</taxon>
        <taxon>Glomerellales</taxon>
        <taxon>Glomerellaceae</taxon>
        <taxon>Colletotrichum</taxon>
        <taxon>Colletotrichum destructivum species complex</taxon>
    </lineage>
</organism>